<dbReference type="Pfam" id="PF01047">
    <property type="entry name" value="MarR"/>
    <property type="match status" value="1"/>
</dbReference>
<evidence type="ECO:0000256" key="3">
    <source>
        <dbReference type="ARBA" id="ARBA00023163"/>
    </source>
</evidence>
<keyword evidence="6" id="KW-1185">Reference proteome</keyword>
<keyword evidence="3" id="KW-0804">Transcription</keyword>
<keyword evidence="1" id="KW-0805">Transcription regulation</keyword>
<evidence type="ECO:0000313" key="6">
    <source>
        <dbReference type="Proteomes" id="UP001230220"/>
    </source>
</evidence>
<evidence type="ECO:0000256" key="1">
    <source>
        <dbReference type="ARBA" id="ARBA00023015"/>
    </source>
</evidence>
<reference evidence="5 6" key="1">
    <citation type="submission" date="2023-07" db="EMBL/GenBank/DDBJ databases">
        <title>Genomic Encyclopedia of Type Strains, Phase IV (KMG-IV): sequencing the most valuable type-strain genomes for metagenomic binning, comparative biology and taxonomic classification.</title>
        <authorList>
            <person name="Goeker M."/>
        </authorList>
    </citation>
    <scope>NUCLEOTIDE SEQUENCE [LARGE SCALE GENOMIC DNA]</scope>
    <source>
        <strain evidence="5 6">DSM 16784</strain>
    </source>
</reference>
<dbReference type="InterPro" id="IPR036390">
    <property type="entry name" value="WH_DNA-bd_sf"/>
</dbReference>
<dbReference type="PANTHER" id="PTHR42756">
    <property type="entry name" value="TRANSCRIPTIONAL REGULATOR, MARR"/>
    <property type="match status" value="1"/>
</dbReference>
<proteinExistence type="predicted"/>
<dbReference type="EMBL" id="JAUSUR010000004">
    <property type="protein sequence ID" value="MDQ0361707.1"/>
    <property type="molecule type" value="Genomic_DNA"/>
</dbReference>
<dbReference type="PROSITE" id="PS01117">
    <property type="entry name" value="HTH_MARR_1"/>
    <property type="match status" value="1"/>
</dbReference>
<dbReference type="RefSeq" id="WP_307408665.1">
    <property type="nucleotide sequence ID" value="NZ_JAUSUR010000004.1"/>
</dbReference>
<dbReference type="PROSITE" id="PS50995">
    <property type="entry name" value="HTH_MARR_2"/>
    <property type="match status" value="1"/>
</dbReference>
<dbReference type="GO" id="GO:0003677">
    <property type="term" value="F:DNA binding"/>
    <property type="evidence" value="ECO:0007669"/>
    <property type="project" value="UniProtKB-KW"/>
</dbReference>
<evidence type="ECO:0000259" key="4">
    <source>
        <dbReference type="PROSITE" id="PS50995"/>
    </source>
</evidence>
<dbReference type="SMART" id="SM00347">
    <property type="entry name" value="HTH_MARR"/>
    <property type="match status" value="1"/>
</dbReference>
<comment type="caution">
    <text evidence="5">The sequence shown here is derived from an EMBL/GenBank/DDBJ whole genome shotgun (WGS) entry which is preliminary data.</text>
</comment>
<gene>
    <name evidence="5" type="ORF">J2S15_002457</name>
</gene>
<dbReference type="PANTHER" id="PTHR42756:SF1">
    <property type="entry name" value="TRANSCRIPTIONAL REPRESSOR OF EMRAB OPERON"/>
    <property type="match status" value="1"/>
</dbReference>
<evidence type="ECO:0000256" key="2">
    <source>
        <dbReference type="ARBA" id="ARBA00023125"/>
    </source>
</evidence>
<dbReference type="PRINTS" id="PR00598">
    <property type="entry name" value="HTHMARR"/>
</dbReference>
<sequence>MCDENRVHKLRRLMYRFKNVRRPEKGKDHMRMHDMMMLVGIQKVGDGEAVKMSQLSSYFKITAPAVSQIMRKLEDQGYIERIIRDEDRRSVYVKVSEKAIKEIKMIQAHMDKTLVDMIDYLGEEDTDELIRLLDKVLDYVDKQEGVRKC</sequence>
<feature type="domain" description="HTH marR-type" evidence="4">
    <location>
        <begin position="3"/>
        <end position="138"/>
    </location>
</feature>
<dbReference type="InterPro" id="IPR000835">
    <property type="entry name" value="HTH_MarR-typ"/>
</dbReference>
<evidence type="ECO:0000313" key="5">
    <source>
        <dbReference type="EMBL" id="MDQ0361707.1"/>
    </source>
</evidence>
<dbReference type="Proteomes" id="UP001230220">
    <property type="component" value="Unassembled WGS sequence"/>
</dbReference>
<name>A0ABU0E487_9FIRM</name>
<protein>
    <submittedName>
        <fullName evidence="5">DNA-binding MarR family transcriptional regulator</fullName>
    </submittedName>
</protein>
<accession>A0ABU0E487</accession>
<dbReference type="SUPFAM" id="SSF46785">
    <property type="entry name" value="Winged helix' DNA-binding domain"/>
    <property type="match status" value="1"/>
</dbReference>
<dbReference type="InterPro" id="IPR023187">
    <property type="entry name" value="Tscrpt_reg_MarR-type_CS"/>
</dbReference>
<keyword evidence="2 5" id="KW-0238">DNA-binding</keyword>
<dbReference type="InterPro" id="IPR036388">
    <property type="entry name" value="WH-like_DNA-bd_sf"/>
</dbReference>
<dbReference type="Gene3D" id="1.10.10.10">
    <property type="entry name" value="Winged helix-like DNA-binding domain superfamily/Winged helix DNA-binding domain"/>
    <property type="match status" value="1"/>
</dbReference>
<organism evidence="5 6">
    <name type="scientific">Breznakia pachnodae</name>
    <dbReference type="NCBI Taxonomy" id="265178"/>
    <lineage>
        <taxon>Bacteria</taxon>
        <taxon>Bacillati</taxon>
        <taxon>Bacillota</taxon>
        <taxon>Erysipelotrichia</taxon>
        <taxon>Erysipelotrichales</taxon>
        <taxon>Erysipelotrichaceae</taxon>
        <taxon>Breznakia</taxon>
    </lineage>
</organism>